<sequence>MGYVELISREFKIPFKLRRTVRIGNKVYDLDDFTKEQHDYLMAAMHARAITAMAQLKGEIPVDGAFVPDGFRPESEILAPETMPEPIRIITEEDERPRRRKKNQ</sequence>
<organism evidence="1">
    <name type="scientific">Myoviridae sp. ctRPH1</name>
    <dbReference type="NCBI Taxonomy" id="2826650"/>
    <lineage>
        <taxon>Viruses</taxon>
        <taxon>Duplodnaviria</taxon>
        <taxon>Heunggongvirae</taxon>
        <taxon>Uroviricota</taxon>
        <taxon>Caudoviricetes</taxon>
    </lineage>
</organism>
<dbReference type="EMBL" id="BK014862">
    <property type="protein sequence ID" value="DAD79292.1"/>
    <property type="molecule type" value="Genomic_DNA"/>
</dbReference>
<accession>A0A8S5MAN7</accession>
<evidence type="ECO:0000313" key="1">
    <source>
        <dbReference type="EMBL" id="DAD79292.1"/>
    </source>
</evidence>
<proteinExistence type="predicted"/>
<name>A0A8S5MAN7_9CAUD</name>
<protein>
    <submittedName>
        <fullName evidence="1">Uncharacterized protein</fullName>
    </submittedName>
</protein>
<reference evidence="1" key="1">
    <citation type="journal article" date="2021" name="Proc. Natl. Acad. Sci. U.S.A.">
        <title>A Catalog of Tens of Thousands of Viruses from Human Metagenomes Reveals Hidden Associations with Chronic Diseases.</title>
        <authorList>
            <person name="Tisza M.J."/>
            <person name="Buck C.B."/>
        </authorList>
    </citation>
    <scope>NUCLEOTIDE SEQUENCE</scope>
    <source>
        <strain evidence="1">CtRPH1</strain>
    </source>
</reference>